<evidence type="ECO:0008006" key="3">
    <source>
        <dbReference type="Google" id="ProtNLM"/>
    </source>
</evidence>
<dbReference type="SUPFAM" id="SSF54060">
    <property type="entry name" value="His-Me finger endonucleases"/>
    <property type="match status" value="1"/>
</dbReference>
<reference evidence="2" key="1">
    <citation type="submission" date="2017-04" db="EMBL/GenBank/DDBJ databases">
        <authorList>
            <person name="Song Y."/>
            <person name="Cho B.-K."/>
        </authorList>
    </citation>
    <scope>NUCLEOTIDE SEQUENCE [LARGE SCALE GENOMIC DNA]</scope>
    <source>
        <strain evidence="2">SL1</strain>
    </source>
</reference>
<accession>A0A2U8DUT2</accession>
<organism evidence="1 2">
    <name type="scientific">Clostridium drakei</name>
    <dbReference type="NCBI Taxonomy" id="332101"/>
    <lineage>
        <taxon>Bacteria</taxon>
        <taxon>Bacillati</taxon>
        <taxon>Bacillota</taxon>
        <taxon>Clostridia</taxon>
        <taxon>Eubacteriales</taxon>
        <taxon>Clostridiaceae</taxon>
        <taxon>Clostridium</taxon>
    </lineage>
</organism>
<name>A0A2U8DUT2_9CLOT</name>
<keyword evidence="2" id="KW-1185">Reference proteome</keyword>
<protein>
    <recommendedName>
        <fullName evidence="3">HNH nuclease domain-containing protein</fullName>
    </recommendedName>
</protein>
<dbReference type="AlphaFoldDB" id="A0A2U8DUT2"/>
<evidence type="ECO:0000313" key="1">
    <source>
        <dbReference type="EMBL" id="AWI06231.1"/>
    </source>
</evidence>
<gene>
    <name evidence="1" type="ORF">B9W14_17530</name>
</gene>
<dbReference type="Proteomes" id="UP000244910">
    <property type="component" value="Chromosome"/>
</dbReference>
<dbReference type="InterPro" id="IPR044925">
    <property type="entry name" value="His-Me_finger_sf"/>
</dbReference>
<sequence>MNEYEIKGNIAYVKLVKKDGSIIDTKIDADDLKAVLDKGTWFAEWNKEFNNYLVQTIVSPSINGKKHGEKQTLHSFILGAHTKAPIRHANGDTLDNRRCNISIYDQNNNVNDYELLDQETAAVILRDKYGRKKSKAIIDKEDLDKVINNGYTWVYFKSHSENYAVANTSDGRIYLHDFIMNTDDDMIIKHINLNTLDNRKSNLKSSLLSELSEADGKEL</sequence>
<dbReference type="OrthoDB" id="8974199at2"/>
<dbReference type="EMBL" id="CP020953">
    <property type="protein sequence ID" value="AWI06231.1"/>
    <property type="molecule type" value="Genomic_DNA"/>
</dbReference>
<dbReference type="KEGG" id="cdrk:B9W14_17530"/>
<proteinExistence type="predicted"/>
<evidence type="ECO:0000313" key="2">
    <source>
        <dbReference type="Proteomes" id="UP000244910"/>
    </source>
</evidence>